<organism evidence="3 4">
    <name type="scientific">Deinococcus aerius</name>
    <dbReference type="NCBI Taxonomy" id="200253"/>
    <lineage>
        <taxon>Bacteria</taxon>
        <taxon>Thermotogati</taxon>
        <taxon>Deinococcota</taxon>
        <taxon>Deinococci</taxon>
        <taxon>Deinococcales</taxon>
        <taxon>Deinococcaceae</taxon>
        <taxon>Deinococcus</taxon>
    </lineage>
</organism>
<dbReference type="InterPro" id="IPR008979">
    <property type="entry name" value="Galactose-bd-like_sf"/>
</dbReference>
<dbReference type="Gene3D" id="2.60.120.1060">
    <property type="entry name" value="NPCBM/NEW2 domain"/>
    <property type="match status" value="1"/>
</dbReference>
<keyword evidence="4" id="KW-1185">Reference proteome</keyword>
<sequence>MGGKSQLAVRGDTMKRRLPFALLTLVLAACAQPPDSGGTLPPEPVGNYDSVDGAWTTPPHLSAQSLTADVNTLYYETALVATNAWGPIEVDRSNGERGIGDGQTLTLNGTIYPKGYGVHAPSELKYSLAGSDNARCVRFRSQIGVDDEVGSRGSVVFQVWGDGEKLYDSGVMTGASATKSVSVDLRGKKTIRMVVTDAGNGKTADHADWIAPTITCVPDITGSVSRGTGIYQDTHRNVPVTFTNSSGKFAGDLSFRLTSDVSVNDYKGTRFRLDTWGTKIVGAGTFQRNLSVYMPPLAFLELGEEEPELPYPDTLVVFYRGEEVTRVPLRVYPIRQSTSPLFPSTTIEVRLGEPTIVIVPVEADPGGETTGPAFSIYPDSDSPAWLDVQEIGGGEVPKEGGAIQVKFTATRAPEPNEPRERYARLRIYDYRLAGGNFTSLSNVNVRFVP</sequence>
<feature type="domain" description="Glycosyl hydrolase family 98 putative carbohydrate-binding module" evidence="2">
    <location>
        <begin position="67"/>
        <end position="216"/>
    </location>
</feature>
<accession>A0A2I9D6B0</accession>
<dbReference type="InterPro" id="IPR013222">
    <property type="entry name" value="Glyco_hyd_98_carb-bd"/>
</dbReference>
<feature type="signal peptide" evidence="1">
    <location>
        <begin position="1"/>
        <end position="31"/>
    </location>
</feature>
<dbReference type="SMART" id="SM00776">
    <property type="entry name" value="NPCBM"/>
    <property type="match status" value="1"/>
</dbReference>
<evidence type="ECO:0000256" key="1">
    <source>
        <dbReference type="SAM" id="SignalP"/>
    </source>
</evidence>
<dbReference type="EMBL" id="BFAG01000008">
    <property type="protein sequence ID" value="GBF06236.1"/>
    <property type="molecule type" value="Genomic_DNA"/>
</dbReference>
<comment type="caution">
    <text evidence="3">The sequence shown here is derived from an EMBL/GenBank/DDBJ whole genome shotgun (WGS) entry which is preliminary data.</text>
</comment>
<dbReference type="AlphaFoldDB" id="A0A2I9D6B0"/>
<protein>
    <recommendedName>
        <fullName evidence="2">Glycosyl hydrolase family 98 putative carbohydrate-binding module domain-containing protein</fullName>
    </recommendedName>
</protein>
<gene>
    <name evidence="3" type="ORF">DAERI_080027</name>
</gene>
<evidence type="ECO:0000313" key="3">
    <source>
        <dbReference type="EMBL" id="GBF06236.1"/>
    </source>
</evidence>
<dbReference type="SUPFAM" id="SSF49785">
    <property type="entry name" value="Galactose-binding domain-like"/>
    <property type="match status" value="1"/>
</dbReference>
<dbReference type="Proteomes" id="UP000236569">
    <property type="component" value="Unassembled WGS sequence"/>
</dbReference>
<evidence type="ECO:0000313" key="4">
    <source>
        <dbReference type="Proteomes" id="UP000236569"/>
    </source>
</evidence>
<evidence type="ECO:0000259" key="2">
    <source>
        <dbReference type="SMART" id="SM00776"/>
    </source>
</evidence>
<keyword evidence="1" id="KW-0732">Signal</keyword>
<reference evidence="4" key="1">
    <citation type="submission" date="2018-01" db="EMBL/GenBank/DDBJ databases">
        <title>Draft Genome Sequence of the Radioresistant Bacterium Deinococcus aerius TR0125, Isolated from the Higher Atmosphere above Japan.</title>
        <authorList>
            <person name="Satoh K."/>
            <person name="Arai H."/>
            <person name="Sanzen T."/>
            <person name="Kawaguchi Y."/>
            <person name="Hayashi H."/>
            <person name="Yokobori S."/>
            <person name="Yamagishi A."/>
            <person name="Oono Y."/>
            <person name="Narumi I."/>
        </authorList>
    </citation>
    <scope>NUCLEOTIDE SEQUENCE [LARGE SCALE GENOMIC DNA]</scope>
    <source>
        <strain evidence="4">TR0125</strain>
    </source>
</reference>
<dbReference type="InterPro" id="IPR038637">
    <property type="entry name" value="NPCBM_sf"/>
</dbReference>
<feature type="chain" id="PRO_5014440418" description="Glycosyl hydrolase family 98 putative carbohydrate-binding module domain-containing protein" evidence="1">
    <location>
        <begin position="32"/>
        <end position="449"/>
    </location>
</feature>
<name>A0A2I9D6B0_9DEIO</name>
<proteinExistence type="predicted"/>
<dbReference type="Pfam" id="PF08305">
    <property type="entry name" value="NPCBM"/>
    <property type="match status" value="1"/>
</dbReference>
<dbReference type="PROSITE" id="PS51257">
    <property type="entry name" value="PROKAR_LIPOPROTEIN"/>
    <property type="match status" value="1"/>
</dbReference>